<dbReference type="CDD" id="cd19508">
    <property type="entry name" value="RecA-like_Pch2-like"/>
    <property type="match status" value="1"/>
</dbReference>
<dbReference type="Pfam" id="PF23242">
    <property type="entry name" value="AAA_lid_TRIP13_C"/>
    <property type="match status" value="2"/>
</dbReference>
<keyword evidence="2 5" id="KW-0547">Nucleotide-binding</keyword>
<dbReference type="GO" id="GO:0005524">
    <property type="term" value="F:ATP binding"/>
    <property type="evidence" value="ECO:0007669"/>
    <property type="project" value="UniProtKB-KW"/>
</dbReference>
<dbReference type="InterPro" id="IPR003960">
    <property type="entry name" value="ATPase_AAA_CS"/>
</dbReference>
<dbReference type="EMBL" id="JAFCMP010000068">
    <property type="protein sequence ID" value="KAG5188595.1"/>
    <property type="molecule type" value="Genomic_DNA"/>
</dbReference>
<gene>
    <name evidence="7" type="ORF">JKP88DRAFT_257161</name>
</gene>
<dbReference type="Gene3D" id="3.40.50.300">
    <property type="entry name" value="P-loop containing nucleotide triphosphate hydrolases"/>
    <property type="match status" value="1"/>
</dbReference>
<name>A0A835Z7T2_9STRA</name>
<keyword evidence="7" id="KW-0378">Hydrolase</keyword>
<dbReference type="InterPro" id="IPR027417">
    <property type="entry name" value="P-loop_NTPase"/>
</dbReference>
<dbReference type="InterPro" id="IPR003593">
    <property type="entry name" value="AAA+_ATPase"/>
</dbReference>
<dbReference type="GO" id="GO:0016887">
    <property type="term" value="F:ATP hydrolysis activity"/>
    <property type="evidence" value="ECO:0007669"/>
    <property type="project" value="InterPro"/>
</dbReference>
<dbReference type="PANTHER" id="PTHR45991:SF1">
    <property type="entry name" value="PACHYTENE CHECKPOINT PROTEIN 2 HOMOLOG"/>
    <property type="match status" value="1"/>
</dbReference>
<keyword evidence="8" id="KW-1185">Reference proteome</keyword>
<evidence type="ECO:0000313" key="8">
    <source>
        <dbReference type="Proteomes" id="UP000664859"/>
    </source>
</evidence>
<dbReference type="PROSITE" id="PS00674">
    <property type="entry name" value="AAA"/>
    <property type="match status" value="1"/>
</dbReference>
<evidence type="ECO:0000256" key="3">
    <source>
        <dbReference type="ARBA" id="ARBA00022840"/>
    </source>
</evidence>
<organism evidence="7 8">
    <name type="scientific">Tribonema minus</name>
    <dbReference type="NCBI Taxonomy" id="303371"/>
    <lineage>
        <taxon>Eukaryota</taxon>
        <taxon>Sar</taxon>
        <taxon>Stramenopiles</taxon>
        <taxon>Ochrophyta</taxon>
        <taxon>PX clade</taxon>
        <taxon>Xanthophyceae</taxon>
        <taxon>Tribonematales</taxon>
        <taxon>Tribonemataceae</taxon>
        <taxon>Tribonema</taxon>
    </lineage>
</organism>
<dbReference type="FunFam" id="3.40.50.300:FF:000680">
    <property type="entry name" value="pachytene checkpoint protein 2 homolog"/>
    <property type="match status" value="1"/>
</dbReference>
<dbReference type="InterPro" id="IPR044539">
    <property type="entry name" value="Pch2-like"/>
</dbReference>
<feature type="domain" description="AAA+ ATPase" evidence="6">
    <location>
        <begin position="160"/>
        <end position="312"/>
    </location>
</feature>
<evidence type="ECO:0000256" key="2">
    <source>
        <dbReference type="ARBA" id="ARBA00022741"/>
    </source>
</evidence>
<evidence type="ECO:0000259" key="6">
    <source>
        <dbReference type="SMART" id="SM00382"/>
    </source>
</evidence>
<dbReference type="Pfam" id="PF23563">
    <property type="entry name" value="TRIP13_N"/>
    <property type="match status" value="1"/>
</dbReference>
<dbReference type="PANTHER" id="PTHR45991">
    <property type="entry name" value="PACHYTENE CHECKPOINT PROTEIN 2"/>
    <property type="match status" value="1"/>
</dbReference>
<dbReference type="SUPFAM" id="SSF52540">
    <property type="entry name" value="P-loop containing nucleoside triphosphate hydrolases"/>
    <property type="match status" value="1"/>
</dbReference>
<dbReference type="AlphaFoldDB" id="A0A835Z7T2"/>
<dbReference type="SMART" id="SM00382">
    <property type="entry name" value="AAA"/>
    <property type="match status" value="1"/>
</dbReference>
<dbReference type="Pfam" id="PF00004">
    <property type="entry name" value="AAA"/>
    <property type="match status" value="1"/>
</dbReference>
<keyword evidence="4" id="KW-0469">Meiosis</keyword>
<evidence type="ECO:0000256" key="4">
    <source>
        <dbReference type="ARBA" id="ARBA00023254"/>
    </source>
</evidence>
<dbReference type="Proteomes" id="UP000664859">
    <property type="component" value="Unassembled WGS sequence"/>
</dbReference>
<dbReference type="GO" id="GO:0007131">
    <property type="term" value="P:reciprocal meiotic recombination"/>
    <property type="evidence" value="ECO:0007669"/>
    <property type="project" value="TreeGrafter"/>
</dbReference>
<dbReference type="InterPro" id="IPR058249">
    <property type="entry name" value="Pch2_C"/>
</dbReference>
<dbReference type="OrthoDB" id="10042665at2759"/>
<comment type="caution">
    <text evidence="7">The sequence shown here is derived from an EMBL/GenBank/DDBJ whole genome shotgun (WGS) entry which is preliminary data.</text>
</comment>
<evidence type="ECO:0000256" key="5">
    <source>
        <dbReference type="RuleBase" id="RU003651"/>
    </source>
</evidence>
<keyword evidence="3 5" id="KW-0067">ATP-binding</keyword>
<sequence length="461" mass="49883">MAGVQQVPVHVEVALQPSCALEFSEIEQEVRRLIHGGGSTTIRDGPIDVSTSRVLSENVLTAKVTGLTDSGVDKVPFWHCDPCVHAFQLSPCGVEREVLDGDGDGEDVAAFDQWVLPAQELEGLWESLLLEDTIKAQLLDYATSALLFSDRQVSKHIISWNRVVLLHGPPGTGKTSLCKALAHKLAIRLGGRFQAAQLLEINAHSLFSKWFSESGKLVGRLFGHIAELAEDESTLVCILVDEVESLTTARSAAMSGNEPSDAVRVVNAVLTQIDSLRARDNVLVLTTSNVSKAIDLAFVDRADIKMLIGLPGVQARYSILQSCLAELMRTGIIDPPQHVPDCASELVRTALHTSCDMGVLAPARIGEGFIQLSYFGVLLFKTVGMSSATGCRVMSMGILLLQVAALAQGLSGRALRKLPFQAHAFFVHRSSTTLHHYLDALLQAVRTELQRRAQLETGSPV</sequence>
<dbReference type="InterPro" id="IPR003959">
    <property type="entry name" value="ATPase_AAA_core"/>
</dbReference>
<protein>
    <submittedName>
        <fullName evidence="7">P-loop containing nucleoside triphosphate hydrolase protein</fullName>
    </submittedName>
</protein>
<reference evidence="7" key="1">
    <citation type="submission" date="2021-02" db="EMBL/GenBank/DDBJ databases">
        <title>First Annotated Genome of the Yellow-green Alga Tribonema minus.</title>
        <authorList>
            <person name="Mahan K.M."/>
        </authorList>
    </citation>
    <scope>NUCLEOTIDE SEQUENCE</scope>
    <source>
        <strain evidence="7">UTEX B ZZ1240</strain>
    </source>
</reference>
<dbReference type="GO" id="GO:0005694">
    <property type="term" value="C:chromosome"/>
    <property type="evidence" value="ECO:0007669"/>
    <property type="project" value="TreeGrafter"/>
</dbReference>
<proteinExistence type="inferred from homology"/>
<accession>A0A835Z7T2</accession>
<comment type="similarity">
    <text evidence="1">Belongs to the AAA ATPase family. PCH2 subfamily.</text>
</comment>
<evidence type="ECO:0000256" key="1">
    <source>
        <dbReference type="ARBA" id="ARBA00007271"/>
    </source>
</evidence>
<evidence type="ECO:0000313" key="7">
    <source>
        <dbReference type="EMBL" id="KAG5188595.1"/>
    </source>
</evidence>
<dbReference type="GO" id="GO:0005634">
    <property type="term" value="C:nucleus"/>
    <property type="evidence" value="ECO:0007669"/>
    <property type="project" value="TreeGrafter"/>
</dbReference>
<dbReference type="GO" id="GO:0051598">
    <property type="term" value="P:meiotic recombination checkpoint signaling"/>
    <property type="evidence" value="ECO:0007669"/>
    <property type="project" value="TreeGrafter"/>
</dbReference>